<protein>
    <submittedName>
        <fullName evidence="2">Uncharacterized protein</fullName>
    </submittedName>
</protein>
<reference evidence="2" key="1">
    <citation type="submission" date="2018-05" db="EMBL/GenBank/DDBJ databases">
        <authorList>
            <person name="Lanie J.A."/>
            <person name="Ng W.-L."/>
            <person name="Kazmierczak K.M."/>
            <person name="Andrzejewski T.M."/>
            <person name="Davidsen T.M."/>
            <person name="Wayne K.J."/>
            <person name="Tettelin H."/>
            <person name="Glass J.I."/>
            <person name="Rusch D."/>
            <person name="Podicherti R."/>
            <person name="Tsui H.-C.T."/>
            <person name="Winkler M.E."/>
        </authorList>
    </citation>
    <scope>NUCLEOTIDE SEQUENCE</scope>
</reference>
<dbReference type="AlphaFoldDB" id="A0A382B355"/>
<evidence type="ECO:0000256" key="1">
    <source>
        <dbReference type="SAM" id="MobiDB-lite"/>
    </source>
</evidence>
<feature type="region of interest" description="Disordered" evidence="1">
    <location>
        <begin position="1"/>
        <end position="23"/>
    </location>
</feature>
<proteinExistence type="predicted"/>
<dbReference type="EMBL" id="UINC01028006">
    <property type="protein sequence ID" value="SVB08240.1"/>
    <property type="molecule type" value="Genomic_DNA"/>
</dbReference>
<accession>A0A382B355</accession>
<feature type="compositionally biased region" description="Polar residues" evidence="1">
    <location>
        <begin position="13"/>
        <end position="23"/>
    </location>
</feature>
<name>A0A382B355_9ZZZZ</name>
<organism evidence="2">
    <name type="scientific">marine metagenome</name>
    <dbReference type="NCBI Taxonomy" id="408172"/>
    <lineage>
        <taxon>unclassified sequences</taxon>
        <taxon>metagenomes</taxon>
        <taxon>ecological metagenomes</taxon>
    </lineage>
</organism>
<sequence>MSVYVSLPDSHAQGMTESNRAHF</sequence>
<gene>
    <name evidence="2" type="ORF">METZ01_LOCUS161094</name>
</gene>
<evidence type="ECO:0000313" key="2">
    <source>
        <dbReference type="EMBL" id="SVB08240.1"/>
    </source>
</evidence>